<evidence type="ECO:0000256" key="1">
    <source>
        <dbReference type="SAM" id="MobiDB-lite"/>
    </source>
</evidence>
<keyword evidence="3" id="KW-1185">Reference proteome</keyword>
<sequence>MHNSLYSRLLWVSQGLEVIPDTTACRSIQSDKHETQQTYLQIQLYSGTESSSSMGKSQIESVQSSFMVNVIELSPTQSSLLLIKSETERVPRHSSLYSHYSRASQTESVPKQSIAVVPNR</sequence>
<proteinExistence type="predicted"/>
<comment type="caution">
    <text evidence="2">The sequence shown here is derived from an EMBL/GenBank/DDBJ whole genome shotgun (WGS) entry which is preliminary data.</text>
</comment>
<dbReference type="Proteomes" id="UP000828390">
    <property type="component" value="Unassembled WGS sequence"/>
</dbReference>
<reference evidence="2" key="2">
    <citation type="submission" date="2020-11" db="EMBL/GenBank/DDBJ databases">
        <authorList>
            <person name="McCartney M.A."/>
            <person name="Auch B."/>
            <person name="Kono T."/>
            <person name="Mallez S."/>
            <person name="Becker A."/>
            <person name="Gohl D.M."/>
            <person name="Silverstein K.A.T."/>
            <person name="Koren S."/>
            <person name="Bechman K.B."/>
            <person name="Herman A."/>
            <person name="Abrahante J.E."/>
            <person name="Garbe J."/>
        </authorList>
    </citation>
    <scope>NUCLEOTIDE SEQUENCE</scope>
    <source>
        <strain evidence="2">Duluth1</strain>
        <tissue evidence="2">Whole animal</tissue>
    </source>
</reference>
<evidence type="ECO:0000313" key="3">
    <source>
        <dbReference type="Proteomes" id="UP000828390"/>
    </source>
</evidence>
<feature type="compositionally biased region" description="Polar residues" evidence="1">
    <location>
        <begin position="95"/>
        <end position="111"/>
    </location>
</feature>
<reference evidence="2" key="1">
    <citation type="journal article" date="2019" name="bioRxiv">
        <title>The Genome of the Zebra Mussel, Dreissena polymorpha: A Resource for Invasive Species Research.</title>
        <authorList>
            <person name="McCartney M.A."/>
            <person name="Auch B."/>
            <person name="Kono T."/>
            <person name="Mallez S."/>
            <person name="Zhang Y."/>
            <person name="Obille A."/>
            <person name="Becker A."/>
            <person name="Abrahante J.E."/>
            <person name="Garbe J."/>
            <person name="Badalamenti J.P."/>
            <person name="Herman A."/>
            <person name="Mangelson H."/>
            <person name="Liachko I."/>
            <person name="Sullivan S."/>
            <person name="Sone E.D."/>
            <person name="Koren S."/>
            <person name="Silverstein K.A.T."/>
            <person name="Beckman K.B."/>
            <person name="Gohl D.M."/>
        </authorList>
    </citation>
    <scope>NUCLEOTIDE SEQUENCE</scope>
    <source>
        <strain evidence="2">Duluth1</strain>
        <tissue evidence="2">Whole animal</tissue>
    </source>
</reference>
<dbReference type="EMBL" id="JAIWYP010000003">
    <property type="protein sequence ID" value="KAH3850263.1"/>
    <property type="molecule type" value="Genomic_DNA"/>
</dbReference>
<feature type="region of interest" description="Disordered" evidence="1">
    <location>
        <begin position="89"/>
        <end position="120"/>
    </location>
</feature>
<name>A0A9D4L2Q9_DREPO</name>
<gene>
    <name evidence="2" type="ORF">DPMN_092671</name>
</gene>
<accession>A0A9D4L2Q9</accession>
<protein>
    <submittedName>
        <fullName evidence="2">Uncharacterized protein</fullName>
    </submittedName>
</protein>
<evidence type="ECO:0000313" key="2">
    <source>
        <dbReference type="EMBL" id="KAH3850263.1"/>
    </source>
</evidence>
<organism evidence="2 3">
    <name type="scientific">Dreissena polymorpha</name>
    <name type="common">Zebra mussel</name>
    <name type="synonym">Mytilus polymorpha</name>
    <dbReference type="NCBI Taxonomy" id="45954"/>
    <lineage>
        <taxon>Eukaryota</taxon>
        <taxon>Metazoa</taxon>
        <taxon>Spiralia</taxon>
        <taxon>Lophotrochozoa</taxon>
        <taxon>Mollusca</taxon>
        <taxon>Bivalvia</taxon>
        <taxon>Autobranchia</taxon>
        <taxon>Heteroconchia</taxon>
        <taxon>Euheterodonta</taxon>
        <taxon>Imparidentia</taxon>
        <taxon>Neoheterodontei</taxon>
        <taxon>Myida</taxon>
        <taxon>Dreissenoidea</taxon>
        <taxon>Dreissenidae</taxon>
        <taxon>Dreissena</taxon>
    </lineage>
</organism>
<dbReference type="AlphaFoldDB" id="A0A9D4L2Q9"/>